<reference evidence="11 12" key="1">
    <citation type="submission" date="2018-11" db="EMBL/GenBank/DDBJ databases">
        <title>Sequencing the genomes of 1000 actinobacteria strains.</title>
        <authorList>
            <person name="Klenk H.-P."/>
        </authorList>
    </citation>
    <scope>NUCLEOTIDE SEQUENCE [LARGE SCALE GENOMIC DNA]</scope>
    <source>
        <strain evidence="11 12">DSM 44254</strain>
    </source>
</reference>
<dbReference type="InterPro" id="IPR008271">
    <property type="entry name" value="Ser/Thr_kinase_AS"/>
</dbReference>
<comment type="caution">
    <text evidence="11">The sequence shown here is derived from an EMBL/GenBank/DDBJ whole genome shotgun (WGS) entry which is preliminary data.</text>
</comment>
<dbReference type="InterPro" id="IPR017441">
    <property type="entry name" value="Protein_kinase_ATP_BS"/>
</dbReference>
<keyword evidence="3" id="KW-0808">Transferase</keyword>
<feature type="transmembrane region" description="Helical" evidence="9">
    <location>
        <begin position="306"/>
        <end position="330"/>
    </location>
</feature>
<evidence type="ECO:0000256" key="2">
    <source>
        <dbReference type="ARBA" id="ARBA00022527"/>
    </source>
</evidence>
<dbReference type="SMART" id="SM00220">
    <property type="entry name" value="S_TKc"/>
    <property type="match status" value="1"/>
</dbReference>
<evidence type="ECO:0000256" key="1">
    <source>
        <dbReference type="ARBA" id="ARBA00012513"/>
    </source>
</evidence>
<dbReference type="RefSeq" id="WP_123665842.1">
    <property type="nucleotide sequence ID" value="NZ_RJKE01000001.1"/>
</dbReference>
<dbReference type="Gene3D" id="3.30.200.20">
    <property type="entry name" value="Phosphorylase Kinase, domain 1"/>
    <property type="match status" value="1"/>
</dbReference>
<feature type="region of interest" description="Disordered" evidence="8">
    <location>
        <begin position="336"/>
        <end position="365"/>
    </location>
</feature>
<dbReference type="CDD" id="cd14014">
    <property type="entry name" value="STKc_PknB_like"/>
    <property type="match status" value="1"/>
</dbReference>
<evidence type="ECO:0000256" key="9">
    <source>
        <dbReference type="SAM" id="Phobius"/>
    </source>
</evidence>
<organism evidence="11 12">
    <name type="scientific">Actinocorallia herbida</name>
    <dbReference type="NCBI Taxonomy" id="58109"/>
    <lineage>
        <taxon>Bacteria</taxon>
        <taxon>Bacillati</taxon>
        <taxon>Actinomycetota</taxon>
        <taxon>Actinomycetes</taxon>
        <taxon>Streptosporangiales</taxon>
        <taxon>Thermomonosporaceae</taxon>
        <taxon>Actinocorallia</taxon>
    </lineage>
</organism>
<evidence type="ECO:0000256" key="7">
    <source>
        <dbReference type="PROSITE-ProRule" id="PRU10141"/>
    </source>
</evidence>
<keyword evidence="9" id="KW-0812">Transmembrane</keyword>
<evidence type="ECO:0000256" key="3">
    <source>
        <dbReference type="ARBA" id="ARBA00022679"/>
    </source>
</evidence>
<evidence type="ECO:0000313" key="12">
    <source>
        <dbReference type="Proteomes" id="UP000272400"/>
    </source>
</evidence>
<dbReference type="PANTHER" id="PTHR43289:SF6">
    <property type="entry name" value="SERINE_THREONINE-PROTEIN KINASE NEKL-3"/>
    <property type="match status" value="1"/>
</dbReference>
<dbReference type="EMBL" id="RJKE01000001">
    <property type="protein sequence ID" value="ROO86440.1"/>
    <property type="molecule type" value="Genomic_DNA"/>
</dbReference>
<sequence length="519" mass="53572">MHDRPPIAGRYRLESKLGSGGMGDVWRARDEFLGRVVAVKEVRPPEGLDAAKHAEFCERLLSEARAAAALPHPSIITVHDVLRQDGRPWIVMDLIDGPSLEAVRTRQGPLPPRRVAEIGLQLLDALLLAHSRGIAHRDVKPANVLLSGDRAILTDFGIATVAGDPGAAAEQGIVGSPGYMAPERLGDGPVNGLASDLWSLGATLYTAVEGRRPYERPNALAMIGAVLTEDAETPRLAGPLGPLLLAMLHRDPHRRPAPAEIRRTLEGAAGVVPAPMAFSPPQAAPPGFPPTVPMAGPSAGRSGAGALLAVGAGVAAVVMVAVAAGAFFVLRGGDGDRPPTGGGPSSAPPAAGGTPAPADPDAAPEPCALLTEDQARTLIGDPEGTAANATTCTWGDADDKLEITFRVLPEQNGKSAEQVAKDTYALRKRQAAGEAGTSSEPAIKVVTTRPQDLPGVGDEAFAQSETSTGSFGDTATTTVHARSGPLLLQLTRSGPSTLAESIRDTALQAARHALDNLTP</sequence>
<gene>
    <name evidence="11" type="ORF">EDD29_4011</name>
</gene>
<proteinExistence type="predicted"/>
<keyword evidence="2 11" id="KW-0723">Serine/threonine-protein kinase</keyword>
<dbReference type="Gene3D" id="1.10.510.10">
    <property type="entry name" value="Transferase(Phosphotransferase) domain 1"/>
    <property type="match status" value="1"/>
</dbReference>
<dbReference type="PANTHER" id="PTHR43289">
    <property type="entry name" value="MITOGEN-ACTIVATED PROTEIN KINASE KINASE KINASE 20-RELATED"/>
    <property type="match status" value="1"/>
</dbReference>
<keyword evidence="6 7" id="KW-0067">ATP-binding</keyword>
<dbReference type="EC" id="2.7.11.1" evidence="1"/>
<dbReference type="Proteomes" id="UP000272400">
    <property type="component" value="Unassembled WGS sequence"/>
</dbReference>
<feature type="compositionally biased region" description="Low complexity" evidence="8">
    <location>
        <begin position="348"/>
        <end position="361"/>
    </location>
</feature>
<keyword evidence="9" id="KW-1133">Transmembrane helix</keyword>
<name>A0A3N1CYU4_9ACTN</name>
<evidence type="ECO:0000259" key="10">
    <source>
        <dbReference type="PROSITE" id="PS50011"/>
    </source>
</evidence>
<dbReference type="Pfam" id="PF00069">
    <property type="entry name" value="Pkinase"/>
    <property type="match status" value="1"/>
</dbReference>
<dbReference type="InterPro" id="IPR011009">
    <property type="entry name" value="Kinase-like_dom_sf"/>
</dbReference>
<evidence type="ECO:0000256" key="6">
    <source>
        <dbReference type="ARBA" id="ARBA00022840"/>
    </source>
</evidence>
<dbReference type="PROSITE" id="PS00108">
    <property type="entry name" value="PROTEIN_KINASE_ST"/>
    <property type="match status" value="1"/>
</dbReference>
<dbReference type="InterPro" id="IPR000719">
    <property type="entry name" value="Prot_kinase_dom"/>
</dbReference>
<dbReference type="GO" id="GO:0005524">
    <property type="term" value="F:ATP binding"/>
    <property type="evidence" value="ECO:0007669"/>
    <property type="project" value="UniProtKB-UniRule"/>
</dbReference>
<feature type="domain" description="Protein kinase" evidence="10">
    <location>
        <begin position="11"/>
        <end position="265"/>
    </location>
</feature>
<evidence type="ECO:0000256" key="4">
    <source>
        <dbReference type="ARBA" id="ARBA00022741"/>
    </source>
</evidence>
<protein>
    <recommendedName>
        <fullName evidence="1">non-specific serine/threonine protein kinase</fullName>
        <ecNumber evidence="1">2.7.11.1</ecNumber>
    </recommendedName>
</protein>
<keyword evidence="5 11" id="KW-0418">Kinase</keyword>
<keyword evidence="12" id="KW-1185">Reference proteome</keyword>
<keyword evidence="9" id="KW-0472">Membrane</keyword>
<dbReference type="PROSITE" id="PS50011">
    <property type="entry name" value="PROTEIN_KINASE_DOM"/>
    <property type="match status" value="1"/>
</dbReference>
<dbReference type="PROSITE" id="PS00107">
    <property type="entry name" value="PROTEIN_KINASE_ATP"/>
    <property type="match status" value="1"/>
</dbReference>
<accession>A0A3N1CYU4</accession>
<dbReference type="SUPFAM" id="SSF56112">
    <property type="entry name" value="Protein kinase-like (PK-like)"/>
    <property type="match status" value="1"/>
</dbReference>
<dbReference type="OrthoDB" id="3679634at2"/>
<evidence type="ECO:0000313" key="11">
    <source>
        <dbReference type="EMBL" id="ROO86440.1"/>
    </source>
</evidence>
<evidence type="ECO:0000256" key="5">
    <source>
        <dbReference type="ARBA" id="ARBA00022777"/>
    </source>
</evidence>
<dbReference type="AlphaFoldDB" id="A0A3N1CYU4"/>
<feature type="binding site" evidence="7">
    <location>
        <position position="40"/>
    </location>
    <ligand>
        <name>ATP</name>
        <dbReference type="ChEBI" id="CHEBI:30616"/>
    </ligand>
</feature>
<dbReference type="GO" id="GO:0004674">
    <property type="term" value="F:protein serine/threonine kinase activity"/>
    <property type="evidence" value="ECO:0007669"/>
    <property type="project" value="UniProtKB-KW"/>
</dbReference>
<keyword evidence="4 7" id="KW-0547">Nucleotide-binding</keyword>
<evidence type="ECO:0000256" key="8">
    <source>
        <dbReference type="SAM" id="MobiDB-lite"/>
    </source>
</evidence>